<proteinExistence type="inferred from homology"/>
<keyword evidence="2" id="KW-0560">Oxidoreductase</keyword>
<accession>A6DR94</accession>
<organism evidence="3 4">
    <name type="scientific">Lentisphaera araneosa HTCC2155</name>
    <dbReference type="NCBI Taxonomy" id="313628"/>
    <lineage>
        <taxon>Bacteria</taxon>
        <taxon>Pseudomonadati</taxon>
        <taxon>Lentisphaerota</taxon>
        <taxon>Lentisphaeria</taxon>
        <taxon>Lentisphaerales</taxon>
        <taxon>Lentisphaeraceae</taxon>
        <taxon>Lentisphaera</taxon>
    </lineage>
</organism>
<evidence type="ECO:0000256" key="1">
    <source>
        <dbReference type="ARBA" id="ARBA00006484"/>
    </source>
</evidence>
<dbReference type="EMBL" id="ABCK01000023">
    <property type="protein sequence ID" value="EDM25841.1"/>
    <property type="molecule type" value="Genomic_DNA"/>
</dbReference>
<dbReference type="Gene3D" id="3.40.50.720">
    <property type="entry name" value="NAD(P)-binding Rossmann-like Domain"/>
    <property type="match status" value="1"/>
</dbReference>
<dbReference type="SUPFAM" id="SSF51735">
    <property type="entry name" value="NAD(P)-binding Rossmann-fold domains"/>
    <property type="match status" value="1"/>
</dbReference>
<dbReference type="OrthoDB" id="9794387at2"/>
<evidence type="ECO:0000313" key="4">
    <source>
        <dbReference type="Proteomes" id="UP000004947"/>
    </source>
</evidence>
<dbReference type="GO" id="GO:0016491">
    <property type="term" value="F:oxidoreductase activity"/>
    <property type="evidence" value="ECO:0007669"/>
    <property type="project" value="UniProtKB-KW"/>
</dbReference>
<dbReference type="Pfam" id="PF00106">
    <property type="entry name" value="adh_short"/>
    <property type="match status" value="1"/>
</dbReference>
<comment type="caution">
    <text evidence="3">The sequence shown here is derived from an EMBL/GenBank/DDBJ whole genome shotgun (WGS) entry which is preliminary data.</text>
</comment>
<evidence type="ECO:0000313" key="3">
    <source>
        <dbReference type="EMBL" id="EDM25841.1"/>
    </source>
</evidence>
<dbReference type="InterPro" id="IPR036291">
    <property type="entry name" value="NAD(P)-bd_dom_sf"/>
</dbReference>
<dbReference type="Proteomes" id="UP000004947">
    <property type="component" value="Unassembled WGS sequence"/>
</dbReference>
<dbReference type="STRING" id="313628.LNTAR_01502"/>
<dbReference type="AlphaFoldDB" id="A6DR94"/>
<keyword evidence="4" id="KW-1185">Reference proteome</keyword>
<evidence type="ECO:0000256" key="2">
    <source>
        <dbReference type="ARBA" id="ARBA00023002"/>
    </source>
</evidence>
<protein>
    <submittedName>
        <fullName evidence="3">Alcohol dehydrogenase</fullName>
    </submittedName>
</protein>
<gene>
    <name evidence="3" type="ORF">LNTAR_01502</name>
</gene>
<sequence length="231" mass="25314">MKVFITGVSSGIGLALASQYLAEGHEVYGLSRRPCPNKGVQWLACDLSKLEDIEPLLSQLLSEIDQIDLAILNAGVLGEIKDLQDAPLDALKQAMDINLWSNKVIIDYICKEKRTEQIITLSSGASVNGSRGWNGYSLSKAALNMMTSLYAKEFTQTHFCAFAPGLVDTAMQDQLCAIDDIGDFTSLERIQSARGTENMPTADELAIKLPNVFEELKSYPSGSFVDIRKMN</sequence>
<dbReference type="InterPro" id="IPR002347">
    <property type="entry name" value="SDR_fam"/>
</dbReference>
<reference evidence="3 4" key="1">
    <citation type="journal article" date="2010" name="J. Bacteriol.">
        <title>Genome sequence of Lentisphaera araneosa HTCC2155T, the type species of the order Lentisphaerales in the phylum Lentisphaerae.</title>
        <authorList>
            <person name="Thrash J.C."/>
            <person name="Cho J.C."/>
            <person name="Vergin K.L."/>
            <person name="Morris R.M."/>
            <person name="Giovannoni S.J."/>
        </authorList>
    </citation>
    <scope>NUCLEOTIDE SEQUENCE [LARGE SCALE GENOMIC DNA]</scope>
    <source>
        <strain evidence="3 4">HTCC2155</strain>
    </source>
</reference>
<dbReference type="PRINTS" id="PR00081">
    <property type="entry name" value="GDHRDH"/>
</dbReference>
<dbReference type="GO" id="GO:0005829">
    <property type="term" value="C:cytosol"/>
    <property type="evidence" value="ECO:0007669"/>
    <property type="project" value="TreeGrafter"/>
</dbReference>
<dbReference type="PANTHER" id="PTHR43391:SF86">
    <property type="entry name" value="SHORT-CHAIN DEHYDROGENASE_REDUCTASE FAMILY PROTEIN"/>
    <property type="match status" value="1"/>
</dbReference>
<dbReference type="PANTHER" id="PTHR43391">
    <property type="entry name" value="RETINOL DEHYDROGENASE-RELATED"/>
    <property type="match status" value="1"/>
</dbReference>
<name>A6DR94_9BACT</name>
<dbReference type="eggNOG" id="COG1028">
    <property type="taxonomic scope" value="Bacteria"/>
</dbReference>
<comment type="similarity">
    <text evidence="1">Belongs to the short-chain dehydrogenases/reductases (SDR) family.</text>
</comment>
<dbReference type="RefSeq" id="WP_007280366.1">
    <property type="nucleotide sequence ID" value="NZ_ABCK01000023.1"/>
</dbReference>